<dbReference type="PRINTS" id="PR00237">
    <property type="entry name" value="GPCRRHODOPSN"/>
</dbReference>
<sequence>MSGPCEDLDPAIIAQAKLYYFELLNGLSESYNTFHRFIYHFLCIIGVIANICFVVVLLRPAMRKNPFNLFLIAIAICDMTLMASYFMYKQVEMCHPWYFTFFWIVYTYGYAVLSVFVHSASLWLTVNMAVLRYLVLKSGSSSSRRWPRLNTYKAASIAVISAVLLAAVGSAPNMLRYEIRNNGQLAVPTFCVEAGAKYAHSYQPGQLVHAYTLGQPAYWGCGLERFSFWTAGVLLKLVPCLLLTIFMTLLVRMLVEARERRSRLIAKQAPPPVTTSQNDSSRSMGQWERTTGGGASGAQTRAERTTAMLTIIVAVFLITELPQGILVVAIGVEPQVRFAMHQLSNIIDLLSLLNSSVNFILYATMSNLFRHEFLHTFGQCCPVRLLAWLQSNEAKAAASPPSPTRQLEPGTMMTGLNGTSKLIRTSPPNGATTERNLTKCAVNGRHPSSLRPTTTKKSQNSNNKTSARNSLPVAFASAAFSMLRKTQAREETVQEMDDAEQRRRLLLLENGGK</sequence>
<keyword evidence="3 7" id="KW-1133">Transmembrane helix</keyword>
<dbReference type="InterPro" id="IPR053219">
    <property type="entry name" value="GPCR_Dmsr-1"/>
</dbReference>
<feature type="transmembrane region" description="Helical" evidence="7">
    <location>
        <begin position="69"/>
        <end position="88"/>
    </location>
</feature>
<evidence type="ECO:0000256" key="4">
    <source>
        <dbReference type="ARBA" id="ARBA00023136"/>
    </source>
</evidence>
<feature type="transmembrane region" description="Helical" evidence="7">
    <location>
        <begin position="152"/>
        <end position="171"/>
    </location>
</feature>
<keyword evidence="4 7" id="KW-0472">Membrane</keyword>
<dbReference type="CDD" id="cd14978">
    <property type="entry name" value="7tmA_FMRFamide_R-like"/>
    <property type="match status" value="1"/>
</dbReference>
<dbReference type="Proteomes" id="UP000887572">
    <property type="component" value="Unplaced"/>
</dbReference>
<feature type="transmembrane region" description="Helical" evidence="7">
    <location>
        <begin position="233"/>
        <end position="255"/>
    </location>
</feature>
<dbReference type="WBParaSite" id="Gr19_v10_g67.t1">
    <property type="protein sequence ID" value="Gr19_v10_g67.t1"/>
    <property type="gene ID" value="Gr19_v10_g67"/>
</dbReference>
<evidence type="ECO:0000256" key="1">
    <source>
        <dbReference type="ARBA" id="ARBA00004370"/>
    </source>
</evidence>
<proteinExistence type="predicted"/>
<evidence type="ECO:0000313" key="9">
    <source>
        <dbReference type="Proteomes" id="UP000887572"/>
    </source>
</evidence>
<feature type="coiled-coil region" evidence="5">
    <location>
        <begin position="482"/>
        <end position="509"/>
    </location>
</feature>
<evidence type="ECO:0000256" key="6">
    <source>
        <dbReference type="SAM" id="MobiDB-lite"/>
    </source>
</evidence>
<organism evidence="9 10">
    <name type="scientific">Globodera rostochiensis</name>
    <name type="common">Golden nematode worm</name>
    <name type="synonym">Heterodera rostochiensis</name>
    <dbReference type="NCBI Taxonomy" id="31243"/>
    <lineage>
        <taxon>Eukaryota</taxon>
        <taxon>Metazoa</taxon>
        <taxon>Ecdysozoa</taxon>
        <taxon>Nematoda</taxon>
        <taxon>Chromadorea</taxon>
        <taxon>Rhabditida</taxon>
        <taxon>Tylenchina</taxon>
        <taxon>Tylenchomorpha</taxon>
        <taxon>Tylenchoidea</taxon>
        <taxon>Heteroderidae</taxon>
        <taxon>Heteroderinae</taxon>
        <taxon>Globodera</taxon>
    </lineage>
</organism>
<comment type="subcellular location">
    <subcellularLocation>
        <location evidence="1">Membrane</location>
    </subcellularLocation>
</comment>
<dbReference type="InterPro" id="IPR017452">
    <property type="entry name" value="GPCR_Rhodpsn_7TM"/>
</dbReference>
<feature type="transmembrane region" description="Helical" evidence="7">
    <location>
        <begin position="37"/>
        <end position="57"/>
    </location>
</feature>
<feature type="transmembrane region" description="Helical" evidence="7">
    <location>
        <begin position="108"/>
        <end position="131"/>
    </location>
</feature>
<evidence type="ECO:0000256" key="5">
    <source>
        <dbReference type="SAM" id="Coils"/>
    </source>
</evidence>
<feature type="compositionally biased region" description="Polar residues" evidence="6">
    <location>
        <begin position="414"/>
        <end position="435"/>
    </location>
</feature>
<evidence type="ECO:0000256" key="7">
    <source>
        <dbReference type="SAM" id="Phobius"/>
    </source>
</evidence>
<dbReference type="SUPFAM" id="SSF81321">
    <property type="entry name" value="Family A G protein-coupled receptor-like"/>
    <property type="match status" value="1"/>
</dbReference>
<feature type="transmembrane region" description="Helical" evidence="7">
    <location>
        <begin position="309"/>
        <end position="331"/>
    </location>
</feature>
<accession>A0A914I2G1</accession>
<dbReference type="GO" id="GO:0005886">
    <property type="term" value="C:plasma membrane"/>
    <property type="evidence" value="ECO:0007669"/>
    <property type="project" value="TreeGrafter"/>
</dbReference>
<reference evidence="10" key="1">
    <citation type="submission" date="2022-11" db="UniProtKB">
        <authorList>
            <consortium name="WormBaseParasite"/>
        </authorList>
    </citation>
    <scope>IDENTIFICATION</scope>
</reference>
<keyword evidence="9" id="KW-1185">Reference proteome</keyword>
<evidence type="ECO:0000313" key="10">
    <source>
        <dbReference type="WBParaSite" id="Gr19_v10_g67.t1"/>
    </source>
</evidence>
<dbReference type="Pfam" id="PF10324">
    <property type="entry name" value="7TM_GPCR_Srw"/>
    <property type="match status" value="1"/>
</dbReference>
<feature type="region of interest" description="Disordered" evidence="6">
    <location>
        <begin position="266"/>
        <end position="300"/>
    </location>
</feature>
<dbReference type="InterPro" id="IPR019427">
    <property type="entry name" value="7TM_GPCR_serpentine_rcpt_Srw"/>
</dbReference>
<protein>
    <submittedName>
        <fullName evidence="10">G-protein coupled receptors family 1 profile domain-containing protein</fullName>
    </submittedName>
</protein>
<feature type="region of interest" description="Disordered" evidence="6">
    <location>
        <begin position="396"/>
        <end position="470"/>
    </location>
</feature>
<dbReference type="PROSITE" id="PS50262">
    <property type="entry name" value="G_PROTEIN_RECEP_F1_2"/>
    <property type="match status" value="1"/>
</dbReference>
<name>A0A914I2G1_GLORO</name>
<feature type="domain" description="G-protein coupled receptors family 1 profile" evidence="8">
    <location>
        <begin position="49"/>
        <end position="362"/>
    </location>
</feature>
<evidence type="ECO:0000259" key="8">
    <source>
        <dbReference type="PROSITE" id="PS50262"/>
    </source>
</evidence>
<dbReference type="PANTHER" id="PTHR46273:SF4">
    <property type="entry name" value="AT19640P"/>
    <property type="match status" value="1"/>
</dbReference>
<keyword evidence="5" id="KW-0175">Coiled coil</keyword>
<dbReference type="PANTHER" id="PTHR46273">
    <property type="entry name" value="MYOSUPPRESSIN RECEPTOR 1, ISOFORM B-RELATED"/>
    <property type="match status" value="1"/>
</dbReference>
<dbReference type="AlphaFoldDB" id="A0A914I2G1"/>
<dbReference type="Gene3D" id="1.20.1070.10">
    <property type="entry name" value="Rhodopsin 7-helix transmembrane proteins"/>
    <property type="match status" value="1"/>
</dbReference>
<dbReference type="InterPro" id="IPR000276">
    <property type="entry name" value="GPCR_Rhodpsn"/>
</dbReference>
<evidence type="ECO:0000256" key="2">
    <source>
        <dbReference type="ARBA" id="ARBA00022692"/>
    </source>
</evidence>
<keyword evidence="2 7" id="KW-0812">Transmembrane</keyword>
<dbReference type="GO" id="GO:0008528">
    <property type="term" value="F:G protein-coupled peptide receptor activity"/>
    <property type="evidence" value="ECO:0007669"/>
    <property type="project" value="InterPro"/>
</dbReference>
<evidence type="ECO:0000256" key="3">
    <source>
        <dbReference type="ARBA" id="ARBA00022989"/>
    </source>
</evidence>
<feature type="compositionally biased region" description="Polar residues" evidence="6">
    <location>
        <begin position="274"/>
        <end position="284"/>
    </location>
</feature>
<feature type="compositionally biased region" description="Polar residues" evidence="6">
    <location>
        <begin position="450"/>
        <end position="469"/>
    </location>
</feature>